<dbReference type="AlphaFoldDB" id="A0A8X6RM13"/>
<proteinExistence type="predicted"/>
<protein>
    <submittedName>
        <fullName evidence="1">Transposable element Tcb2 transposase</fullName>
    </submittedName>
</protein>
<dbReference type="Proteomes" id="UP000887159">
    <property type="component" value="Unassembled WGS sequence"/>
</dbReference>
<evidence type="ECO:0000313" key="1">
    <source>
        <dbReference type="EMBL" id="GFX96685.1"/>
    </source>
</evidence>
<evidence type="ECO:0000313" key="2">
    <source>
        <dbReference type="Proteomes" id="UP000887159"/>
    </source>
</evidence>
<sequence>MLPRRNSEKFQELTGVERERIIDIREGEFSNRAKGARVKRNSSTVMRVWKQWIDELEQLEKLAVDEGRAWQAEWHQAVFSNESCFHLRNHDGRIRVQRYASERFHPECVIERYSGLTPGVMFYKLKSFPSFKASLELSFSRIKHAHSSKPVRDFYSSQYTQLLPWPAYSLDMSPIEHVWDLVGLRLARDPRPSSSKDEHLLRIQATWNSLPQAFKICLTPCHVT</sequence>
<accession>A0A8X6RM13</accession>
<gene>
    <name evidence="1" type="primary">X975_06332</name>
    <name evidence="1" type="ORF">TNCV_244721</name>
</gene>
<dbReference type="InterPro" id="IPR036397">
    <property type="entry name" value="RNaseH_sf"/>
</dbReference>
<keyword evidence="2" id="KW-1185">Reference proteome</keyword>
<organism evidence="1 2">
    <name type="scientific">Trichonephila clavipes</name>
    <name type="common">Golden silk orbweaver</name>
    <name type="synonym">Nephila clavipes</name>
    <dbReference type="NCBI Taxonomy" id="2585209"/>
    <lineage>
        <taxon>Eukaryota</taxon>
        <taxon>Metazoa</taxon>
        <taxon>Ecdysozoa</taxon>
        <taxon>Arthropoda</taxon>
        <taxon>Chelicerata</taxon>
        <taxon>Arachnida</taxon>
        <taxon>Araneae</taxon>
        <taxon>Araneomorphae</taxon>
        <taxon>Entelegynae</taxon>
        <taxon>Araneoidea</taxon>
        <taxon>Nephilidae</taxon>
        <taxon>Trichonephila</taxon>
    </lineage>
</organism>
<comment type="caution">
    <text evidence="1">The sequence shown here is derived from an EMBL/GenBank/DDBJ whole genome shotgun (WGS) entry which is preliminary data.</text>
</comment>
<dbReference type="EMBL" id="BMAU01021193">
    <property type="protein sequence ID" value="GFX96685.1"/>
    <property type="molecule type" value="Genomic_DNA"/>
</dbReference>
<dbReference type="GO" id="GO:0003676">
    <property type="term" value="F:nucleic acid binding"/>
    <property type="evidence" value="ECO:0007669"/>
    <property type="project" value="InterPro"/>
</dbReference>
<dbReference type="Gene3D" id="3.30.420.10">
    <property type="entry name" value="Ribonuclease H-like superfamily/Ribonuclease H"/>
    <property type="match status" value="2"/>
</dbReference>
<name>A0A8X6RM13_TRICX</name>
<reference evidence="1" key="1">
    <citation type="submission" date="2020-08" db="EMBL/GenBank/DDBJ databases">
        <title>Multicomponent nature underlies the extraordinary mechanical properties of spider dragline silk.</title>
        <authorList>
            <person name="Kono N."/>
            <person name="Nakamura H."/>
            <person name="Mori M."/>
            <person name="Yoshida Y."/>
            <person name="Ohtoshi R."/>
            <person name="Malay A.D."/>
            <person name="Moran D.A.P."/>
            <person name="Tomita M."/>
            <person name="Numata K."/>
            <person name="Arakawa K."/>
        </authorList>
    </citation>
    <scope>NUCLEOTIDE SEQUENCE</scope>
</reference>